<evidence type="ECO:0000313" key="2">
    <source>
        <dbReference type="Proteomes" id="UP000887565"/>
    </source>
</evidence>
<dbReference type="Proteomes" id="UP000887565">
    <property type="component" value="Unplaced"/>
</dbReference>
<dbReference type="WBParaSite" id="nRc.2.0.1.t02704-RA">
    <property type="protein sequence ID" value="nRc.2.0.1.t02704-RA"/>
    <property type="gene ID" value="nRc.2.0.1.g02704"/>
</dbReference>
<accession>A0A915HM01</accession>
<feature type="region of interest" description="Disordered" evidence="1">
    <location>
        <begin position="1"/>
        <end position="26"/>
    </location>
</feature>
<evidence type="ECO:0000256" key="1">
    <source>
        <dbReference type="SAM" id="MobiDB-lite"/>
    </source>
</evidence>
<protein>
    <submittedName>
        <fullName evidence="3">Uncharacterized protein</fullName>
    </submittedName>
</protein>
<name>A0A915HM01_ROMCU</name>
<evidence type="ECO:0000313" key="3">
    <source>
        <dbReference type="WBParaSite" id="nRc.2.0.1.t02704-RA"/>
    </source>
</evidence>
<keyword evidence="2" id="KW-1185">Reference proteome</keyword>
<sequence>MESETNKQANTLFTSNKDSYNNSYHNSRRATTKQLFCLKSKYKPKGVDATTIKNRCASPAIAASASAKRRAAATRM</sequence>
<organism evidence="2 3">
    <name type="scientific">Romanomermis culicivorax</name>
    <name type="common">Nematode worm</name>
    <dbReference type="NCBI Taxonomy" id="13658"/>
    <lineage>
        <taxon>Eukaryota</taxon>
        <taxon>Metazoa</taxon>
        <taxon>Ecdysozoa</taxon>
        <taxon>Nematoda</taxon>
        <taxon>Enoplea</taxon>
        <taxon>Dorylaimia</taxon>
        <taxon>Mermithida</taxon>
        <taxon>Mermithoidea</taxon>
        <taxon>Mermithidae</taxon>
        <taxon>Romanomermis</taxon>
    </lineage>
</organism>
<proteinExistence type="predicted"/>
<feature type="compositionally biased region" description="Polar residues" evidence="1">
    <location>
        <begin position="1"/>
        <end position="25"/>
    </location>
</feature>
<reference evidence="3" key="1">
    <citation type="submission" date="2022-11" db="UniProtKB">
        <authorList>
            <consortium name="WormBaseParasite"/>
        </authorList>
    </citation>
    <scope>IDENTIFICATION</scope>
</reference>
<dbReference type="AlphaFoldDB" id="A0A915HM01"/>